<feature type="region of interest" description="Disordered" evidence="1">
    <location>
        <begin position="429"/>
        <end position="448"/>
    </location>
</feature>
<evidence type="ECO:0000256" key="1">
    <source>
        <dbReference type="SAM" id="MobiDB-lite"/>
    </source>
</evidence>
<gene>
    <name evidence="3" type="ORF">SPIL2461_LOCUS19484</name>
</gene>
<evidence type="ECO:0000313" key="4">
    <source>
        <dbReference type="Proteomes" id="UP000649617"/>
    </source>
</evidence>
<proteinExistence type="predicted"/>
<organism evidence="3 4">
    <name type="scientific">Symbiodinium pilosum</name>
    <name type="common">Dinoflagellate</name>
    <dbReference type="NCBI Taxonomy" id="2952"/>
    <lineage>
        <taxon>Eukaryota</taxon>
        <taxon>Sar</taxon>
        <taxon>Alveolata</taxon>
        <taxon>Dinophyceae</taxon>
        <taxon>Suessiales</taxon>
        <taxon>Symbiodiniaceae</taxon>
        <taxon>Symbiodinium</taxon>
    </lineage>
</organism>
<dbReference type="EMBL" id="CAJNIZ010044604">
    <property type="protein sequence ID" value="CAE7694938.1"/>
    <property type="molecule type" value="Genomic_DNA"/>
</dbReference>
<dbReference type="Pfam" id="PF20600">
    <property type="entry name" value="ExoX-like_C"/>
    <property type="match status" value="1"/>
</dbReference>
<feature type="compositionally biased region" description="Basic and acidic residues" evidence="1">
    <location>
        <begin position="1012"/>
        <end position="1022"/>
    </location>
</feature>
<reference evidence="3" key="1">
    <citation type="submission" date="2021-02" db="EMBL/GenBank/DDBJ databases">
        <authorList>
            <person name="Dougan E. K."/>
            <person name="Rhodes N."/>
            <person name="Thang M."/>
            <person name="Chan C."/>
        </authorList>
    </citation>
    <scope>NUCLEOTIDE SEQUENCE</scope>
</reference>
<dbReference type="InterPro" id="IPR046768">
    <property type="entry name" value="ExoX-like_C"/>
</dbReference>
<comment type="caution">
    <text evidence="3">The sequence shown here is derived from an EMBL/GenBank/DDBJ whole genome shotgun (WGS) entry which is preliminary data.</text>
</comment>
<feature type="compositionally biased region" description="Basic and acidic residues" evidence="1">
    <location>
        <begin position="439"/>
        <end position="448"/>
    </location>
</feature>
<dbReference type="Proteomes" id="UP000649617">
    <property type="component" value="Unassembled WGS sequence"/>
</dbReference>
<keyword evidence="4" id="KW-1185">Reference proteome</keyword>
<feature type="compositionally biased region" description="Polar residues" evidence="1">
    <location>
        <begin position="150"/>
        <end position="163"/>
    </location>
</feature>
<dbReference type="OrthoDB" id="413361at2759"/>
<evidence type="ECO:0000313" key="3">
    <source>
        <dbReference type="EMBL" id="CAE7694938.1"/>
    </source>
</evidence>
<feature type="compositionally biased region" description="Acidic residues" evidence="1">
    <location>
        <begin position="1030"/>
        <end position="1050"/>
    </location>
</feature>
<feature type="domain" description="Exodeoxyribonuclease X-like C-terminal" evidence="2">
    <location>
        <begin position="691"/>
        <end position="715"/>
    </location>
</feature>
<feature type="compositionally biased region" description="Low complexity" evidence="1">
    <location>
        <begin position="168"/>
        <end position="192"/>
    </location>
</feature>
<feature type="region of interest" description="Disordered" evidence="1">
    <location>
        <begin position="132"/>
        <end position="210"/>
    </location>
</feature>
<evidence type="ECO:0000259" key="2">
    <source>
        <dbReference type="Pfam" id="PF20600"/>
    </source>
</evidence>
<feature type="region of interest" description="Disordered" evidence="1">
    <location>
        <begin position="1005"/>
        <end position="1083"/>
    </location>
</feature>
<sequence>MVVGKSRDGVPTWSGDPSTWDEYRRAALLFVETTKWSNRYLCGPRLAAELSGAAKASIVGKKSTWLSHDKGVHRLLQHLQEAISEPVLPEVGNALRTYFKSLRRKRGESMTGFCVRHREEYEKACRALTRMMGSQKPDLGKNMFPKNASRRSSWGTLGYNTSGPERPPGANAAPTSSPAPAASASGPTTDSGEAGLDTEAPQPPGEDSWETWARENRDDTWSQGGHSSWSRWGQWSWHNEWSGHQWQAEASDTEDEEPLIEVLPDVIKGWLLLEKAGLDTLEKSIIQSDIKSQFTLLNVENSLRAHWTDEQIRRRDGETRAQANFEDFDDEDDVPQGVPSGFFENWDEEDVILFQSAQQAEADAWAQIQQGRRTLREARERQKEVRLGRKFYTGKGQGKFSGASSSGPARGGQNHSGSSGEGPCLRCGKAHSTRNCPQKAEKSDKSTFKAEVDAESEFIFYAEAETLFGDSMPQDSEAMSAMSQGKMTTQQAMKAGYGVLDPGATRTMGSIEALEHARSIHMQQHQQDNITSVNTEERPTFGFADSKTARCSSTVLMQMRVAEQNMKLRVHALDKGSDKMTQGVKVPSALTKKECLAELQAFQVVVSSDLTIQELRFMVKQTRIQEGLMEDRKGNKTTMMSMIEQASLAGLRKLASEHKVGFPSSMEHGALRLHMRQWTIRSAPEKTIVHFGKHKGKSLEAIWNNDAQYVEWCVKEAASKKEANAVDKSLPPTSLAFIMELDDDMFVVKPEEETKAVPTKKAAAVLNLRGYQAASSDAPPTESQEDLQKQVAMLRQELRALKESQGSDVPTPRRLANLEVNTQRGKVIQMDAGWWAPNADDARNKCQFVMLIDEASRFAVGRSLVPHMKRSLHRPYEHGTKGSEKLRQISEKAFVDWQYREKLSRARNSKVKDYSMFMPGDLVFFWRLQGKSRQGGSGGIKKGAYAGPARILAMETRHRQGQVMPGSSVWLVRGMRLIKAAIEQLRPATERETLVHELTTKETTGPWTMTRLTDDLGPHDYDDVTADGAPPEEADPDEVDMEVNSDEELIPDPPAPSHRLRSKRPLTSGGDDRNPRVGVPPHERHRAAWTSDSLMSLPCEAPWQEDIQSSWWSSTTSARWEDKSYAVEITLDIPTTSNKQKQFVRDPAQYFAKAMKRKGVEVFEKHMSPQEKENFSGAKSAEVKKYLAAKALEALPPDMRPDKTQALRMRWVLTYKQDDSGNKSPKARAVILGFQDPDYSNRPTFAPTMTRTSRQLLLQFCAWKRLTCWKGDVSYRACYGLVEAPIEWYETVNTFLHSIGYRQLRSDPCTWIYEENQQVISIISGHVDDFLFAGRPECSTWNKLKDLIQKEFRWQEWEENNFTQCGVTVTRNQDGSFDLSQKHYVETIPEIQVNRDRRRQKHEPTTDSEKSQLRGLLGALSWHVGQVGYKYSAHVSLALSEVPRSTVENLEQANKLLFEVRREARVPMRIHAFSPEERLCLVAWVDASPQNRHDGSSTEGIFIGMAPQDIVDGAVSRVSPMFWKSGKIDRTCRSPGSAEARAAIDGEDNLHLLRYAWAEFNGLQTDAWNPEALVKQVLGGDARVCTAGAKLFEGEQLCA</sequence>
<name>A0A812WNB6_SYMPI</name>
<protein>
    <recommendedName>
        <fullName evidence="2">Exodeoxyribonuclease X-like C-terminal domain-containing protein</fullName>
    </recommendedName>
</protein>
<accession>A0A812WNB6</accession>
<feature type="compositionally biased region" description="Low complexity" evidence="1">
    <location>
        <begin position="401"/>
        <end position="412"/>
    </location>
</feature>
<feature type="region of interest" description="Disordered" evidence="1">
    <location>
        <begin position="393"/>
        <end position="423"/>
    </location>
</feature>